<dbReference type="FunFam" id="3.40.710.10:FF:000005">
    <property type="entry name" value="Glutaminase"/>
    <property type="match status" value="1"/>
</dbReference>
<reference evidence="7 8" key="1">
    <citation type="journal article" date="2014" name="Genome Announc.">
        <title>Draft Genome Sequence of Fervidicella metallireducens Strain AeBT, an Iron-Reducing Thermoanaerobe from the Great Artesian Basin.</title>
        <authorList>
            <person name="Patel B.K."/>
        </authorList>
    </citation>
    <scope>NUCLEOTIDE SEQUENCE [LARGE SCALE GENOMIC DNA]</scope>
    <source>
        <strain evidence="7 8">AeB</strain>
    </source>
</reference>
<proteinExistence type="inferred from homology"/>
<evidence type="ECO:0000313" key="8">
    <source>
        <dbReference type="Proteomes" id="UP000019681"/>
    </source>
</evidence>
<feature type="binding site" evidence="6">
    <location>
        <position position="113"/>
    </location>
    <ligand>
        <name>substrate</name>
    </ligand>
</feature>
<dbReference type="STRING" id="1403537.Q428_04900"/>
<dbReference type="PANTHER" id="PTHR12544:SF29">
    <property type="entry name" value="GLUTAMINASE"/>
    <property type="match status" value="1"/>
</dbReference>
<keyword evidence="8" id="KW-1185">Reference proteome</keyword>
<evidence type="ECO:0000256" key="6">
    <source>
        <dbReference type="HAMAP-Rule" id="MF_00313"/>
    </source>
</evidence>
<dbReference type="PANTHER" id="PTHR12544">
    <property type="entry name" value="GLUTAMINASE"/>
    <property type="match status" value="1"/>
</dbReference>
<dbReference type="OrthoDB" id="9788822at2"/>
<comment type="subunit">
    <text evidence="2 6">Homotetramer.</text>
</comment>
<dbReference type="InterPro" id="IPR015868">
    <property type="entry name" value="Glutaminase"/>
</dbReference>
<dbReference type="EC" id="3.5.1.2" evidence="3 6"/>
<dbReference type="Gene3D" id="3.40.710.10">
    <property type="entry name" value="DD-peptidase/beta-lactamase superfamily"/>
    <property type="match status" value="1"/>
</dbReference>
<comment type="caution">
    <text evidence="7">The sequence shown here is derived from an EMBL/GenBank/DDBJ whole genome shotgun (WGS) entry which is preliminary data.</text>
</comment>
<dbReference type="Pfam" id="PF04960">
    <property type="entry name" value="Glutaminase"/>
    <property type="match status" value="1"/>
</dbReference>
<dbReference type="NCBIfam" id="TIGR03814">
    <property type="entry name" value="Gln_ase"/>
    <property type="match status" value="1"/>
</dbReference>
<dbReference type="GO" id="GO:0006543">
    <property type="term" value="P:L-glutamine catabolic process"/>
    <property type="evidence" value="ECO:0007669"/>
    <property type="project" value="TreeGrafter"/>
</dbReference>
<evidence type="ECO:0000256" key="4">
    <source>
        <dbReference type="ARBA" id="ARBA00022801"/>
    </source>
</evidence>
<dbReference type="Proteomes" id="UP000019681">
    <property type="component" value="Unassembled WGS sequence"/>
</dbReference>
<comment type="similarity">
    <text evidence="1 6">Belongs to the glutaminase family.</text>
</comment>
<accession>A0A017RX67</accession>
<feature type="binding site" evidence="6">
    <location>
        <position position="158"/>
    </location>
    <ligand>
        <name>substrate</name>
    </ligand>
</feature>
<sequence>MKKLLEAIVERNRHWTSQGEVASYIPELSKANRDALGICVVTLDGEEYSAGDYETKFTMQSVSKIVTLMLAILDNGKENVFSKVGMEPTSSSFNSIVNLETKNLNKPLNPMINSGAIATTALIAGETPEEKVERILKFTRRISGNPDIYINEDVYRSEKETGHRNRSLAYFMKSTGVIEGNVEESLDVYFKQCSMEVTARDLARIGALLANDGILPWTGEKIIPREVARIVKTIMVTCGLYDASGKFAVHIGIPSKSGVGGGILSAVPGRMGIGVVGPALDAKGNSIAGVKVLEDLSREMDLSIF</sequence>
<feature type="binding site" evidence="6">
    <location>
        <position position="241"/>
    </location>
    <ligand>
        <name>substrate</name>
    </ligand>
</feature>
<evidence type="ECO:0000313" key="7">
    <source>
        <dbReference type="EMBL" id="EYE88984.1"/>
    </source>
</evidence>
<feature type="binding site" evidence="6">
    <location>
        <position position="165"/>
    </location>
    <ligand>
        <name>substrate</name>
    </ligand>
</feature>
<evidence type="ECO:0000256" key="2">
    <source>
        <dbReference type="ARBA" id="ARBA00011881"/>
    </source>
</evidence>
<organism evidence="7 8">
    <name type="scientific">Fervidicella metallireducens AeB</name>
    <dbReference type="NCBI Taxonomy" id="1403537"/>
    <lineage>
        <taxon>Bacteria</taxon>
        <taxon>Bacillati</taxon>
        <taxon>Bacillota</taxon>
        <taxon>Clostridia</taxon>
        <taxon>Eubacteriales</taxon>
        <taxon>Clostridiaceae</taxon>
        <taxon>Fervidicella</taxon>
    </lineage>
</organism>
<dbReference type="EMBL" id="AZQP01000010">
    <property type="protein sequence ID" value="EYE88984.1"/>
    <property type="molecule type" value="Genomic_DNA"/>
</dbReference>
<name>A0A017RX67_9CLOT</name>
<protein>
    <recommendedName>
        <fullName evidence="3 6">Glutaminase</fullName>
        <ecNumber evidence="3 6">3.5.1.2</ecNumber>
    </recommendedName>
</protein>
<keyword evidence="4 6" id="KW-0378">Hydrolase</keyword>
<dbReference type="GO" id="GO:0004359">
    <property type="term" value="F:glutaminase activity"/>
    <property type="evidence" value="ECO:0007669"/>
    <property type="project" value="UniProtKB-UniRule"/>
</dbReference>
<dbReference type="RefSeq" id="WP_035378675.1">
    <property type="nucleotide sequence ID" value="NZ_AZQP01000010.1"/>
</dbReference>
<feature type="binding site" evidence="6">
    <location>
        <position position="259"/>
    </location>
    <ligand>
        <name>substrate</name>
    </ligand>
</feature>
<dbReference type="AlphaFoldDB" id="A0A017RX67"/>
<evidence type="ECO:0000256" key="1">
    <source>
        <dbReference type="ARBA" id="ARBA00011076"/>
    </source>
</evidence>
<evidence type="ECO:0000256" key="5">
    <source>
        <dbReference type="ARBA" id="ARBA00049534"/>
    </source>
</evidence>
<keyword evidence="6" id="KW-0007">Acetylation</keyword>
<comment type="catalytic activity">
    <reaction evidence="5 6">
        <text>L-glutamine + H2O = L-glutamate + NH4(+)</text>
        <dbReference type="Rhea" id="RHEA:15889"/>
        <dbReference type="ChEBI" id="CHEBI:15377"/>
        <dbReference type="ChEBI" id="CHEBI:28938"/>
        <dbReference type="ChEBI" id="CHEBI:29985"/>
        <dbReference type="ChEBI" id="CHEBI:58359"/>
        <dbReference type="EC" id="3.5.1.2"/>
    </reaction>
</comment>
<feature type="binding site" evidence="6">
    <location>
        <position position="61"/>
    </location>
    <ligand>
        <name>substrate</name>
    </ligand>
</feature>
<dbReference type="HAMAP" id="MF_00313">
    <property type="entry name" value="Glutaminase"/>
    <property type="match status" value="1"/>
</dbReference>
<feature type="binding site" evidence="6">
    <location>
        <position position="189"/>
    </location>
    <ligand>
        <name>substrate</name>
    </ligand>
</feature>
<evidence type="ECO:0000256" key="3">
    <source>
        <dbReference type="ARBA" id="ARBA00012918"/>
    </source>
</evidence>
<gene>
    <name evidence="6" type="primary">glsA</name>
    <name evidence="7" type="ORF">Q428_04900</name>
</gene>
<dbReference type="GO" id="GO:0006537">
    <property type="term" value="P:glutamate biosynthetic process"/>
    <property type="evidence" value="ECO:0007669"/>
    <property type="project" value="TreeGrafter"/>
</dbReference>
<dbReference type="InterPro" id="IPR012338">
    <property type="entry name" value="Beta-lactam/transpept-like"/>
</dbReference>
<dbReference type="SUPFAM" id="SSF56601">
    <property type="entry name" value="beta-lactamase/transpeptidase-like"/>
    <property type="match status" value="1"/>
</dbReference>